<gene>
    <name evidence="3" type="ORF">TOLI1172_LOCUS9146</name>
    <name evidence="4" type="ORF">TOLI1172_LOCUS9147</name>
</gene>
<dbReference type="InterPro" id="IPR001660">
    <property type="entry name" value="SAM"/>
</dbReference>
<evidence type="ECO:0000259" key="2">
    <source>
        <dbReference type="PROSITE" id="PS50105"/>
    </source>
</evidence>
<dbReference type="EMBL" id="HBFP01012666">
    <property type="protein sequence ID" value="CAD8824747.1"/>
    <property type="molecule type" value="Transcribed_RNA"/>
</dbReference>
<organism evidence="3">
    <name type="scientific">Timspurckia oligopyrenoides</name>
    <dbReference type="NCBI Taxonomy" id="708627"/>
    <lineage>
        <taxon>Eukaryota</taxon>
        <taxon>Rhodophyta</taxon>
        <taxon>Bangiophyceae</taxon>
        <taxon>Porphyridiales</taxon>
        <taxon>Porphyridiaceae</taxon>
        <taxon>Timspurckia</taxon>
    </lineage>
</organism>
<evidence type="ECO:0000256" key="1">
    <source>
        <dbReference type="SAM" id="Phobius"/>
    </source>
</evidence>
<keyword evidence="1" id="KW-0812">Transmembrane</keyword>
<feature type="domain" description="SAM" evidence="2">
    <location>
        <begin position="63"/>
        <end position="127"/>
    </location>
</feature>
<name>A0A6T6NFL1_9RHOD</name>
<dbReference type="PROSITE" id="PS50105">
    <property type="entry name" value="SAM_DOMAIN"/>
    <property type="match status" value="1"/>
</dbReference>
<accession>A0A6T6NFL1</accession>
<feature type="transmembrane region" description="Helical" evidence="1">
    <location>
        <begin position="184"/>
        <end position="204"/>
    </location>
</feature>
<dbReference type="AlphaFoldDB" id="A0A6T6NFL1"/>
<evidence type="ECO:0000313" key="4">
    <source>
        <dbReference type="EMBL" id="CAD8824748.1"/>
    </source>
</evidence>
<sequence length="280" mass="32644">MSEYGDWWKLRRRWTDAWEKCSEAWRFRSRQKSNMIAVDDDEMHIPVAAKAVMKVTSLSGELDSEEDVIQLLNALELSEYVHKFQQQHVDFEIFKELDNEDLKIALQIDSLAPRRLILEAIGYINEMSDKDTTHIVPEHGRLLTHLDNTRHVIAWFQLSIWCIQYAVFSMNIPEVLSQEDLKPALGLFSIMSALCVLFYGMFRYLFVTWRVESIHRDYLPDHRLYLITTIFVVAFSGGSLIFLTLSPDNQTSMRLSSGEEQTQTSGLNLLLEFIFNALWI</sequence>
<dbReference type="Gene3D" id="1.10.150.50">
    <property type="entry name" value="Transcription Factor, Ets-1"/>
    <property type="match status" value="1"/>
</dbReference>
<feature type="transmembrane region" description="Helical" evidence="1">
    <location>
        <begin position="152"/>
        <end position="172"/>
    </location>
</feature>
<feature type="transmembrane region" description="Helical" evidence="1">
    <location>
        <begin position="224"/>
        <end position="245"/>
    </location>
</feature>
<evidence type="ECO:0000313" key="3">
    <source>
        <dbReference type="EMBL" id="CAD8824747.1"/>
    </source>
</evidence>
<dbReference type="InterPro" id="IPR013761">
    <property type="entry name" value="SAM/pointed_sf"/>
</dbReference>
<dbReference type="EMBL" id="HBFP01012667">
    <property type="protein sequence ID" value="CAD8824748.1"/>
    <property type="molecule type" value="Transcribed_RNA"/>
</dbReference>
<reference evidence="3" key="1">
    <citation type="submission" date="2021-01" db="EMBL/GenBank/DDBJ databases">
        <authorList>
            <person name="Corre E."/>
            <person name="Pelletier E."/>
            <person name="Niang G."/>
            <person name="Scheremetjew M."/>
            <person name="Finn R."/>
            <person name="Kale V."/>
            <person name="Holt S."/>
            <person name="Cochrane G."/>
            <person name="Meng A."/>
            <person name="Brown T."/>
            <person name="Cohen L."/>
        </authorList>
    </citation>
    <scope>NUCLEOTIDE SEQUENCE</scope>
    <source>
        <strain evidence="3">CCMP3278</strain>
    </source>
</reference>
<dbReference type="Pfam" id="PF00536">
    <property type="entry name" value="SAM_1"/>
    <property type="match status" value="1"/>
</dbReference>
<dbReference type="SMART" id="SM00454">
    <property type="entry name" value="SAM"/>
    <property type="match status" value="1"/>
</dbReference>
<protein>
    <recommendedName>
        <fullName evidence="2">SAM domain-containing protein</fullName>
    </recommendedName>
</protein>
<proteinExistence type="predicted"/>
<keyword evidence="1" id="KW-0472">Membrane</keyword>
<keyword evidence="1" id="KW-1133">Transmembrane helix</keyword>
<dbReference type="SUPFAM" id="SSF47769">
    <property type="entry name" value="SAM/Pointed domain"/>
    <property type="match status" value="1"/>
</dbReference>